<gene>
    <name evidence="1" type="ORF">XELAEV_18030534mg</name>
</gene>
<dbReference type="AlphaFoldDB" id="A0A974CKX5"/>
<name>A0A974CKX5_XENLA</name>
<evidence type="ECO:0000313" key="1">
    <source>
        <dbReference type="EMBL" id="OCT75355.1"/>
    </source>
</evidence>
<protein>
    <submittedName>
        <fullName evidence="1">Uncharacterized protein</fullName>
    </submittedName>
</protein>
<dbReference type="Proteomes" id="UP000694892">
    <property type="component" value="Chromosome 6L"/>
</dbReference>
<sequence length="84" mass="9486">MHRTEWSYFKWRLPCWGTVVRPIHSALIPRGSCCTETSFKIHGEAEEQACRCTQAKVRSVGCVWATNQGPSASTQYQATRKGPE</sequence>
<proteinExistence type="predicted"/>
<accession>A0A974CKX5</accession>
<evidence type="ECO:0000313" key="2">
    <source>
        <dbReference type="Proteomes" id="UP000694892"/>
    </source>
</evidence>
<reference evidence="2" key="1">
    <citation type="journal article" date="2016" name="Nature">
        <title>Genome evolution in the allotetraploid frog Xenopus laevis.</title>
        <authorList>
            <person name="Session A.M."/>
            <person name="Uno Y."/>
            <person name="Kwon T."/>
            <person name="Chapman J.A."/>
            <person name="Toyoda A."/>
            <person name="Takahashi S."/>
            <person name="Fukui A."/>
            <person name="Hikosaka A."/>
            <person name="Suzuki A."/>
            <person name="Kondo M."/>
            <person name="van Heeringen S.J."/>
            <person name="Quigley I."/>
            <person name="Heinz S."/>
            <person name="Ogino H."/>
            <person name="Ochi H."/>
            <person name="Hellsten U."/>
            <person name="Lyons J.B."/>
            <person name="Simakov O."/>
            <person name="Putnam N."/>
            <person name="Stites J."/>
            <person name="Kuroki Y."/>
            <person name="Tanaka T."/>
            <person name="Michiue T."/>
            <person name="Watanabe M."/>
            <person name="Bogdanovic O."/>
            <person name="Lister R."/>
            <person name="Georgiou G."/>
            <person name="Paranjpe S.S."/>
            <person name="van Kruijsbergen I."/>
            <person name="Shu S."/>
            <person name="Carlson J."/>
            <person name="Kinoshita T."/>
            <person name="Ohta Y."/>
            <person name="Mawaribuchi S."/>
            <person name="Jenkins J."/>
            <person name="Grimwood J."/>
            <person name="Schmutz J."/>
            <person name="Mitros T."/>
            <person name="Mozaffari S.V."/>
            <person name="Suzuki Y."/>
            <person name="Haramoto Y."/>
            <person name="Yamamoto T.S."/>
            <person name="Takagi C."/>
            <person name="Heald R."/>
            <person name="Miller K."/>
            <person name="Haudenschild C."/>
            <person name="Kitzman J."/>
            <person name="Nakayama T."/>
            <person name="Izutsu Y."/>
            <person name="Robert J."/>
            <person name="Fortriede J."/>
            <person name="Burns K."/>
            <person name="Lotay V."/>
            <person name="Karimi K."/>
            <person name="Yasuoka Y."/>
            <person name="Dichmann D.S."/>
            <person name="Flajnik M.F."/>
            <person name="Houston D.W."/>
            <person name="Shendure J."/>
            <person name="DuPasquier L."/>
            <person name="Vize P.D."/>
            <person name="Zorn A.M."/>
            <person name="Ito M."/>
            <person name="Marcotte E.M."/>
            <person name="Wallingford J.B."/>
            <person name="Ito Y."/>
            <person name="Asashima M."/>
            <person name="Ueno N."/>
            <person name="Matsuda Y."/>
            <person name="Veenstra G.J."/>
            <person name="Fujiyama A."/>
            <person name="Harland R.M."/>
            <person name="Taira M."/>
            <person name="Rokhsar D.S."/>
        </authorList>
    </citation>
    <scope>NUCLEOTIDE SEQUENCE [LARGE SCALE GENOMIC DNA]</scope>
    <source>
        <strain evidence="2">J</strain>
    </source>
</reference>
<organism evidence="1 2">
    <name type="scientific">Xenopus laevis</name>
    <name type="common">African clawed frog</name>
    <dbReference type="NCBI Taxonomy" id="8355"/>
    <lineage>
        <taxon>Eukaryota</taxon>
        <taxon>Metazoa</taxon>
        <taxon>Chordata</taxon>
        <taxon>Craniata</taxon>
        <taxon>Vertebrata</taxon>
        <taxon>Euteleostomi</taxon>
        <taxon>Amphibia</taxon>
        <taxon>Batrachia</taxon>
        <taxon>Anura</taxon>
        <taxon>Pipoidea</taxon>
        <taxon>Pipidae</taxon>
        <taxon>Xenopodinae</taxon>
        <taxon>Xenopus</taxon>
        <taxon>Xenopus</taxon>
    </lineage>
</organism>
<dbReference type="EMBL" id="CM004476">
    <property type="protein sequence ID" value="OCT75355.1"/>
    <property type="molecule type" value="Genomic_DNA"/>
</dbReference>